<gene>
    <name evidence="1" type="ORF">NIIDMKKI_54310</name>
</gene>
<proteinExistence type="predicted"/>
<organism evidence="1 2">
    <name type="scientific">Mycobacterium kansasii</name>
    <dbReference type="NCBI Taxonomy" id="1768"/>
    <lineage>
        <taxon>Bacteria</taxon>
        <taxon>Bacillati</taxon>
        <taxon>Actinomycetota</taxon>
        <taxon>Actinomycetes</taxon>
        <taxon>Mycobacteriales</taxon>
        <taxon>Mycobacteriaceae</taxon>
        <taxon>Mycobacterium</taxon>
    </lineage>
</organism>
<evidence type="ECO:0000313" key="1">
    <source>
        <dbReference type="EMBL" id="BCI90225.1"/>
    </source>
</evidence>
<dbReference type="EMBL" id="AP023343">
    <property type="protein sequence ID" value="BCI90225.1"/>
    <property type="molecule type" value="Genomic_DNA"/>
</dbReference>
<protein>
    <submittedName>
        <fullName evidence="1">Uncharacterized protein</fullName>
    </submittedName>
</protein>
<evidence type="ECO:0000313" key="2">
    <source>
        <dbReference type="Proteomes" id="UP000516380"/>
    </source>
</evidence>
<dbReference type="Proteomes" id="UP000516380">
    <property type="component" value="Chromosome"/>
</dbReference>
<keyword evidence="2" id="KW-1185">Reference proteome</keyword>
<sequence>MQLEQLPQLGIGGLFQRSHLGTPGIVHQHIKAPVSGNGVIERRHRRRSVSDIHSQRLDLIRMGGDKIIEAVYVAARGDHHITGGDGCRRQLPAKAAGGTGNKPHSLRDWCSHHHQLL</sequence>
<reference evidence="1 2" key="1">
    <citation type="submission" date="2020-07" db="EMBL/GenBank/DDBJ databases">
        <title>Mycobacterium kansasii (former subtype) with zoonotic potential isolated from diseased indoor pet cat, Japan.</title>
        <authorList>
            <person name="Fukano H."/>
            <person name="Terazono T."/>
            <person name="Hoshino Y."/>
        </authorList>
    </citation>
    <scope>NUCLEOTIDE SEQUENCE [LARGE SCALE GENOMIC DNA]</scope>
    <source>
        <strain evidence="1 2">Kuro-I</strain>
    </source>
</reference>
<dbReference type="AlphaFoldDB" id="A0A7G1IKG4"/>
<name>A0A7G1IKG4_MYCKA</name>
<accession>A0A7G1IKG4</accession>